<dbReference type="STRING" id="1440774.Y900_024615"/>
<protein>
    <submittedName>
        <fullName evidence="6">TetR family transcriptional regulator</fullName>
    </submittedName>
</protein>
<comment type="caution">
    <text evidence="6">The sequence shown here is derived from an EMBL/GenBank/DDBJ whole genome shotgun (WGS) entry which is preliminary data.</text>
</comment>
<evidence type="ECO:0000256" key="2">
    <source>
        <dbReference type="ARBA" id="ARBA00023125"/>
    </source>
</evidence>
<dbReference type="PROSITE" id="PS01081">
    <property type="entry name" value="HTH_TETR_1"/>
    <property type="match status" value="1"/>
</dbReference>
<keyword evidence="7" id="KW-1185">Reference proteome</keyword>
<feature type="domain" description="HTH tetR-type" evidence="5">
    <location>
        <begin position="34"/>
        <end position="94"/>
    </location>
</feature>
<name>A0A064CT66_9MYCO</name>
<dbReference type="InterPro" id="IPR001647">
    <property type="entry name" value="HTH_TetR"/>
</dbReference>
<proteinExistence type="predicted"/>
<dbReference type="PANTHER" id="PTHR30055:SF234">
    <property type="entry name" value="HTH-TYPE TRANSCRIPTIONAL REGULATOR BETI"/>
    <property type="match status" value="1"/>
</dbReference>
<dbReference type="PROSITE" id="PS50977">
    <property type="entry name" value="HTH_TETR_2"/>
    <property type="match status" value="1"/>
</dbReference>
<organism evidence="6 7">
    <name type="scientific">Mycolicibacterium aromaticivorans JS19b1 = JCM 16368</name>
    <dbReference type="NCBI Taxonomy" id="1440774"/>
    <lineage>
        <taxon>Bacteria</taxon>
        <taxon>Bacillati</taxon>
        <taxon>Actinomycetota</taxon>
        <taxon>Actinomycetes</taxon>
        <taxon>Mycobacteriales</taxon>
        <taxon>Mycobacteriaceae</taxon>
        <taxon>Mycolicibacterium</taxon>
    </lineage>
</organism>
<dbReference type="EMBL" id="JALN02000001">
    <property type="protein sequence ID" value="KDF02023.1"/>
    <property type="molecule type" value="Genomic_DNA"/>
</dbReference>
<evidence type="ECO:0000259" key="5">
    <source>
        <dbReference type="PROSITE" id="PS50977"/>
    </source>
</evidence>
<dbReference type="eggNOG" id="COG1309">
    <property type="taxonomic scope" value="Bacteria"/>
</dbReference>
<dbReference type="InterPro" id="IPR050109">
    <property type="entry name" value="HTH-type_TetR-like_transc_reg"/>
</dbReference>
<dbReference type="InterPro" id="IPR023772">
    <property type="entry name" value="DNA-bd_HTH_TetR-type_CS"/>
</dbReference>
<sequence length="227" mass="25058">MRDQGKFITKQGVSMSTPTVEANDGVGLPEITPGDARQRILDATVECFRAYGYEKSSMRLIANTAKVSQTLLHYHFETKEKLFDAAINDVATKLFAAAETQLMPADSVGDGLADAAGLLYTMFIDNLDTVTFVVEFGAAANHNEFLRTAYLEFRDTQRRQFAGLLRSIAGDAAPEHVIDESVRLMEVVLLGMSMQRPFASDQERLRGDFDSFVVMLITRLFEGLASG</sequence>
<dbReference type="Proteomes" id="UP000022835">
    <property type="component" value="Unassembled WGS sequence"/>
</dbReference>
<dbReference type="SUPFAM" id="SSF46689">
    <property type="entry name" value="Homeodomain-like"/>
    <property type="match status" value="1"/>
</dbReference>
<evidence type="ECO:0000256" key="1">
    <source>
        <dbReference type="ARBA" id="ARBA00023015"/>
    </source>
</evidence>
<evidence type="ECO:0000256" key="4">
    <source>
        <dbReference type="PROSITE-ProRule" id="PRU00335"/>
    </source>
</evidence>
<evidence type="ECO:0000313" key="6">
    <source>
        <dbReference type="EMBL" id="KDF02023.1"/>
    </source>
</evidence>
<dbReference type="Gene3D" id="1.10.10.60">
    <property type="entry name" value="Homeodomain-like"/>
    <property type="match status" value="1"/>
</dbReference>
<evidence type="ECO:0000313" key="7">
    <source>
        <dbReference type="Proteomes" id="UP000022835"/>
    </source>
</evidence>
<accession>A0A064CT66</accession>
<keyword evidence="3" id="KW-0804">Transcription</keyword>
<keyword evidence="1" id="KW-0805">Transcription regulation</keyword>
<dbReference type="Pfam" id="PF00440">
    <property type="entry name" value="TetR_N"/>
    <property type="match status" value="1"/>
</dbReference>
<dbReference type="GO" id="GO:0003700">
    <property type="term" value="F:DNA-binding transcription factor activity"/>
    <property type="evidence" value="ECO:0007669"/>
    <property type="project" value="TreeGrafter"/>
</dbReference>
<dbReference type="PRINTS" id="PR00455">
    <property type="entry name" value="HTHTETR"/>
</dbReference>
<reference evidence="6" key="1">
    <citation type="submission" date="2014-05" db="EMBL/GenBank/DDBJ databases">
        <title>Genome sequence of Mycobacterium aromaticivorans strain JS19b1T (= DSM 45407T).</title>
        <authorList>
            <person name="Kwak Y."/>
            <person name="Park G.-S."/>
            <person name="Li Q.X."/>
            <person name="Lee S.-E."/>
            <person name="Shin J.-H."/>
        </authorList>
    </citation>
    <scope>NUCLEOTIDE SEQUENCE [LARGE SCALE GENOMIC DNA]</scope>
    <source>
        <strain evidence="6">JS19b1</strain>
    </source>
</reference>
<dbReference type="Gene3D" id="1.10.357.10">
    <property type="entry name" value="Tetracycline Repressor, domain 2"/>
    <property type="match status" value="1"/>
</dbReference>
<gene>
    <name evidence="6" type="ORF">Y900_024615</name>
</gene>
<dbReference type="GO" id="GO:0000976">
    <property type="term" value="F:transcription cis-regulatory region binding"/>
    <property type="evidence" value="ECO:0007669"/>
    <property type="project" value="TreeGrafter"/>
</dbReference>
<dbReference type="AlphaFoldDB" id="A0A064CT66"/>
<evidence type="ECO:0000256" key="3">
    <source>
        <dbReference type="ARBA" id="ARBA00023163"/>
    </source>
</evidence>
<dbReference type="InterPro" id="IPR009057">
    <property type="entry name" value="Homeodomain-like_sf"/>
</dbReference>
<dbReference type="PANTHER" id="PTHR30055">
    <property type="entry name" value="HTH-TYPE TRANSCRIPTIONAL REGULATOR RUTR"/>
    <property type="match status" value="1"/>
</dbReference>
<keyword evidence="2 4" id="KW-0238">DNA-binding</keyword>
<feature type="DNA-binding region" description="H-T-H motif" evidence="4">
    <location>
        <begin position="57"/>
        <end position="76"/>
    </location>
</feature>